<comment type="caution">
    <text evidence="1">The sequence shown here is derived from an EMBL/GenBank/DDBJ whole genome shotgun (WGS) entry which is preliminary data.</text>
</comment>
<organism evidence="1 2">
    <name type="scientific">Penicillium chermesinum</name>
    <dbReference type="NCBI Taxonomy" id="63820"/>
    <lineage>
        <taxon>Eukaryota</taxon>
        <taxon>Fungi</taxon>
        <taxon>Dikarya</taxon>
        <taxon>Ascomycota</taxon>
        <taxon>Pezizomycotina</taxon>
        <taxon>Eurotiomycetes</taxon>
        <taxon>Eurotiomycetidae</taxon>
        <taxon>Eurotiales</taxon>
        <taxon>Aspergillaceae</taxon>
        <taxon>Penicillium</taxon>
    </lineage>
</organism>
<dbReference type="EMBL" id="JAPQKS010000002">
    <property type="protein sequence ID" value="KAJ5247659.1"/>
    <property type="molecule type" value="Genomic_DNA"/>
</dbReference>
<sequence>MSDENLKVFEAIRLLGLLLQVRDPKVVATCVLLCCLEMMSAHTQKAALRYSRPLKFTASPAEYHRQSFGDTFE</sequence>
<dbReference type="GeneID" id="83199242"/>
<name>A0A9W9TZS8_9EURO</name>
<proteinExistence type="predicted"/>
<protein>
    <submittedName>
        <fullName evidence="1">Uncharacterized protein</fullName>
    </submittedName>
</protein>
<dbReference type="Proteomes" id="UP001150941">
    <property type="component" value="Unassembled WGS sequence"/>
</dbReference>
<dbReference type="AlphaFoldDB" id="A0A9W9TZS8"/>
<dbReference type="RefSeq" id="XP_058335080.1">
    <property type="nucleotide sequence ID" value="XM_058471939.1"/>
</dbReference>
<accession>A0A9W9TZS8</accession>
<evidence type="ECO:0000313" key="2">
    <source>
        <dbReference type="Proteomes" id="UP001150941"/>
    </source>
</evidence>
<keyword evidence="2" id="KW-1185">Reference proteome</keyword>
<reference evidence="1" key="1">
    <citation type="submission" date="2022-11" db="EMBL/GenBank/DDBJ databases">
        <authorList>
            <person name="Petersen C."/>
        </authorList>
    </citation>
    <scope>NUCLEOTIDE SEQUENCE</scope>
    <source>
        <strain evidence="1">IBT 19713</strain>
    </source>
</reference>
<gene>
    <name evidence="1" type="ORF">N7468_002642</name>
</gene>
<evidence type="ECO:0000313" key="1">
    <source>
        <dbReference type="EMBL" id="KAJ5247659.1"/>
    </source>
</evidence>
<reference evidence="1" key="2">
    <citation type="journal article" date="2023" name="IMA Fungus">
        <title>Comparative genomic study of the Penicillium genus elucidates a diverse pangenome and 15 lateral gene transfer events.</title>
        <authorList>
            <person name="Petersen C."/>
            <person name="Sorensen T."/>
            <person name="Nielsen M.R."/>
            <person name="Sondergaard T.E."/>
            <person name="Sorensen J.L."/>
            <person name="Fitzpatrick D.A."/>
            <person name="Frisvad J.C."/>
            <person name="Nielsen K.L."/>
        </authorList>
    </citation>
    <scope>NUCLEOTIDE SEQUENCE</scope>
    <source>
        <strain evidence="1">IBT 19713</strain>
    </source>
</reference>